<feature type="transmembrane region" description="Helical" evidence="7">
    <location>
        <begin position="639"/>
        <end position="659"/>
    </location>
</feature>
<protein>
    <recommendedName>
        <fullName evidence="10">EGF-like domain-containing protein</fullName>
    </recommendedName>
</protein>
<feature type="transmembrane region" description="Helical" evidence="7">
    <location>
        <begin position="616"/>
        <end position="633"/>
    </location>
</feature>
<feature type="transmembrane region" description="Helical" evidence="7">
    <location>
        <begin position="559"/>
        <end position="577"/>
    </location>
</feature>
<dbReference type="Pfam" id="PF12036">
    <property type="entry name" value="DUF3522"/>
    <property type="match status" value="1"/>
</dbReference>
<evidence type="ECO:0000256" key="6">
    <source>
        <dbReference type="ARBA" id="ARBA00023136"/>
    </source>
</evidence>
<reference evidence="8 9" key="1">
    <citation type="submission" date="2017-09" db="EMBL/GenBank/DDBJ databases">
        <title>WGS assembly of Aquilegia coerulea Goldsmith.</title>
        <authorList>
            <person name="Hodges S."/>
            <person name="Kramer E."/>
            <person name="Nordborg M."/>
            <person name="Tomkins J."/>
            <person name="Borevitz J."/>
            <person name="Derieg N."/>
            <person name="Yan J."/>
            <person name="Mihaltcheva S."/>
            <person name="Hayes R.D."/>
            <person name="Rokhsar D."/>
        </authorList>
    </citation>
    <scope>NUCLEOTIDE SEQUENCE [LARGE SCALE GENOMIC DNA]</scope>
    <source>
        <strain evidence="9">cv. Goldsmith</strain>
    </source>
</reference>
<dbReference type="AlphaFoldDB" id="A0A2G5E0N2"/>
<comment type="similarity">
    <text evidence="2">Belongs to the TMEM8 family.</text>
</comment>
<comment type="subcellular location">
    <subcellularLocation>
        <location evidence="1">Cell membrane</location>
        <topology evidence="1">Multi-pass membrane protein</topology>
    </subcellularLocation>
</comment>
<organism evidence="8 9">
    <name type="scientific">Aquilegia coerulea</name>
    <name type="common">Rocky mountain columbine</name>
    <dbReference type="NCBI Taxonomy" id="218851"/>
    <lineage>
        <taxon>Eukaryota</taxon>
        <taxon>Viridiplantae</taxon>
        <taxon>Streptophyta</taxon>
        <taxon>Embryophyta</taxon>
        <taxon>Tracheophyta</taxon>
        <taxon>Spermatophyta</taxon>
        <taxon>Magnoliopsida</taxon>
        <taxon>Ranunculales</taxon>
        <taxon>Ranunculaceae</taxon>
        <taxon>Thalictroideae</taxon>
        <taxon>Aquilegia</taxon>
    </lineage>
</organism>
<evidence type="ECO:0008006" key="10">
    <source>
        <dbReference type="Google" id="ProtNLM"/>
    </source>
</evidence>
<sequence length="680" mass="75987">MNFPWFVSCAAHQLVEQCYPLQENIMLTLTNEQISSGVWYIGVFNGIGSARTDKAMINQRSVFSFSVNVSVEGCRISGLWGQYCNQTVLPLSCPGSDIYMNVKDHSDASTYNQRIEKVTTCRNSFEASCVEYRALRGYYMDLNGVVEQLKIMTVKTTLSERRSGNNTMSGILYARYGAMPSSSLHDYAINARKTPLVIQSPKVGRWYFSFLPAKQAKVQGATDQKGTLVNICYSLDSQIRECPTGKAGPNCAWESYMLQPMIGGSPYAGSYYWSTGESTTFFLEPLLSNSSGEDKLEYAWTYFLVDIPRGAAVGHIHVQLNSDSNVDYEIYSRFGGLPSVDTWDFYYANNTMDTNGSVLFKLYDSSETAVSFFILHAKEGLWSFGLRHSVLARRYGHRTLMSLSNECSSHGRCNSSMVAIREVIPYSYCSCDLDHGGFDCSIEMLSQRGGIIHGTAVIVSSGAAILPAFWTFRQKAFIDSLLFTFSGISSGFYHACDGHIWCALSHSDLQFMDFWLSFVVVLCTCVYLANIDEDWKVVLLFVVTIVTALMAKVEPTRSSNIVLVIAIGAVILVIGGLKHLITIRPINCGDTDRCQNTKDNFYNLIKMLHGGFHCRYLLVGFVMLLLAALSWKLQTAETYWIRHSVWHVTIYTSSFFFLLSKVTSVGNSSSQEPRMLPMSG</sequence>
<dbReference type="GO" id="GO:0005886">
    <property type="term" value="C:plasma membrane"/>
    <property type="evidence" value="ECO:0007669"/>
    <property type="project" value="UniProtKB-SubCell"/>
</dbReference>
<feature type="transmembrane region" description="Helical" evidence="7">
    <location>
        <begin position="476"/>
        <end position="494"/>
    </location>
</feature>
<evidence type="ECO:0000256" key="2">
    <source>
        <dbReference type="ARBA" id="ARBA00005542"/>
    </source>
</evidence>
<keyword evidence="5 7" id="KW-1133">Transmembrane helix</keyword>
<dbReference type="OrthoDB" id="69646at2759"/>
<evidence type="ECO:0000313" key="9">
    <source>
        <dbReference type="Proteomes" id="UP000230069"/>
    </source>
</evidence>
<evidence type="ECO:0000313" key="8">
    <source>
        <dbReference type="EMBL" id="PIA49271.1"/>
    </source>
</evidence>
<evidence type="ECO:0000256" key="1">
    <source>
        <dbReference type="ARBA" id="ARBA00004651"/>
    </source>
</evidence>
<dbReference type="EMBL" id="KZ305030">
    <property type="protein sequence ID" value="PIA49271.1"/>
    <property type="molecule type" value="Genomic_DNA"/>
</dbReference>
<dbReference type="InParanoid" id="A0A2G5E0N2"/>
<gene>
    <name evidence="8" type="ORF">AQUCO_01300253v1</name>
</gene>
<dbReference type="PANTHER" id="PTHR14319">
    <property type="entry name" value="FIVE-SPAN TRANSMEMBRANE PROTEIN M83"/>
    <property type="match status" value="1"/>
</dbReference>
<evidence type="ECO:0000256" key="4">
    <source>
        <dbReference type="ARBA" id="ARBA00022692"/>
    </source>
</evidence>
<keyword evidence="9" id="KW-1185">Reference proteome</keyword>
<accession>A0A2G5E0N2</accession>
<proteinExistence type="inferred from homology"/>
<name>A0A2G5E0N2_AQUCA</name>
<keyword evidence="3" id="KW-1003">Cell membrane</keyword>
<dbReference type="InterPro" id="IPR021910">
    <property type="entry name" value="NGX6/PGAP6/MYMK"/>
</dbReference>
<dbReference type="Proteomes" id="UP000230069">
    <property type="component" value="Unassembled WGS sequence"/>
</dbReference>
<dbReference type="PANTHER" id="PTHR14319:SF3">
    <property type="entry name" value="TRANSMEMBRANE PROTEIN-LIKE PROTEIN"/>
    <property type="match status" value="1"/>
</dbReference>
<feature type="transmembrane region" description="Helical" evidence="7">
    <location>
        <begin position="450"/>
        <end position="469"/>
    </location>
</feature>
<keyword evidence="4 7" id="KW-0812">Transmembrane</keyword>
<keyword evidence="6 7" id="KW-0472">Membrane</keyword>
<feature type="transmembrane region" description="Helical" evidence="7">
    <location>
        <begin position="514"/>
        <end position="530"/>
    </location>
</feature>
<feature type="transmembrane region" description="Helical" evidence="7">
    <location>
        <begin position="537"/>
        <end position="553"/>
    </location>
</feature>
<evidence type="ECO:0000256" key="3">
    <source>
        <dbReference type="ARBA" id="ARBA00022475"/>
    </source>
</evidence>
<evidence type="ECO:0000256" key="5">
    <source>
        <dbReference type="ARBA" id="ARBA00022989"/>
    </source>
</evidence>
<dbReference type="STRING" id="218851.A0A2G5E0N2"/>
<evidence type="ECO:0000256" key="7">
    <source>
        <dbReference type="SAM" id="Phobius"/>
    </source>
</evidence>